<organism evidence="8 9">
    <name type="scientific">Flavobacterium nackdongense</name>
    <dbReference type="NCBI Taxonomy" id="2547394"/>
    <lineage>
        <taxon>Bacteria</taxon>
        <taxon>Pseudomonadati</taxon>
        <taxon>Bacteroidota</taxon>
        <taxon>Flavobacteriia</taxon>
        <taxon>Flavobacteriales</taxon>
        <taxon>Flavobacteriaceae</taxon>
        <taxon>Flavobacterium</taxon>
    </lineage>
</organism>
<dbReference type="KEGG" id="fnk:E1750_16885"/>
<dbReference type="Pfam" id="PF07980">
    <property type="entry name" value="SusD_RagB"/>
    <property type="match status" value="1"/>
</dbReference>
<dbReference type="EMBL" id="CP037933">
    <property type="protein sequence ID" value="QBN20394.1"/>
    <property type="molecule type" value="Genomic_DNA"/>
</dbReference>
<accession>A0A4P6YHH6</accession>
<name>A0A4P6YHH6_9FLAO</name>
<dbReference type="GO" id="GO:0009279">
    <property type="term" value="C:cell outer membrane"/>
    <property type="evidence" value="ECO:0007669"/>
    <property type="project" value="UniProtKB-SubCell"/>
</dbReference>
<dbReference type="InterPro" id="IPR012944">
    <property type="entry name" value="SusD_RagB_dom"/>
</dbReference>
<dbReference type="AlphaFoldDB" id="A0A4P6YHH6"/>
<proteinExistence type="inferred from homology"/>
<dbReference type="SUPFAM" id="SSF48452">
    <property type="entry name" value="TPR-like"/>
    <property type="match status" value="1"/>
</dbReference>
<keyword evidence="9" id="KW-1185">Reference proteome</keyword>
<comment type="subcellular location">
    <subcellularLocation>
        <location evidence="1">Cell outer membrane</location>
    </subcellularLocation>
</comment>
<evidence type="ECO:0000313" key="9">
    <source>
        <dbReference type="Proteomes" id="UP000291124"/>
    </source>
</evidence>
<keyword evidence="3 6" id="KW-0732">Signal</keyword>
<evidence type="ECO:0000256" key="6">
    <source>
        <dbReference type="SAM" id="SignalP"/>
    </source>
</evidence>
<keyword evidence="4" id="KW-0472">Membrane</keyword>
<dbReference type="RefSeq" id="WP_133277894.1">
    <property type="nucleotide sequence ID" value="NZ_CP037933.1"/>
</dbReference>
<dbReference type="Proteomes" id="UP000291124">
    <property type="component" value="Chromosome"/>
</dbReference>
<keyword evidence="5" id="KW-0998">Cell outer membrane</keyword>
<comment type="similarity">
    <text evidence="2">Belongs to the SusD family.</text>
</comment>
<feature type="domain" description="RagB/SusD" evidence="7">
    <location>
        <begin position="367"/>
        <end position="522"/>
    </location>
</feature>
<dbReference type="Gene3D" id="1.25.40.390">
    <property type="match status" value="1"/>
</dbReference>
<gene>
    <name evidence="8" type="ORF">E1750_16885</name>
</gene>
<sequence>MKNRNFLFVLALIFPLAFSSCEDYLAEPVKDSISTDYIYNSPAGLEVGVNALYNRMRQYNLPAGDNADLWANVFFMACTDLGLHRTWNTPYGTNHTPANFTGSKWSNGYRIIDRCSAIITAARTISMDATAKKKLVAQARVIRGEVYLDLKEQYNTILIDTIPTTPENLNDPVEYKVATDADVWKLINDDLDYAVANLDYKVLPGRYGQGVARHIRGKAAMWQKDYAGAAAQFEAIITEGTHGLVNLTEVWGQNANHKESLLAYQKDFLLGASNELAGGGGSWLTGVFCQRLYEKQSGAVAGQFEVINDINYGGQSLGWFFPNNYLKSLYDQAKDLRFSTYYYPDSYLLYTVNNPKHPRFGQPITKPEDNARRFHWSLKKYHDLEKLIGTNDSYKDIIYYRFAETLLLASEAQHYLGNDVKALEYLNKVRRRGYTGLSASTSTVNDITTWTLNNYLDESARELAFEHNRWFLLKRLGLLVERQNLYFRSSTSGTEAGQVHLDMKPWMVNMPIPQTQINLMGNPPGFNVGY</sequence>
<feature type="signal peptide" evidence="6">
    <location>
        <begin position="1"/>
        <end position="25"/>
    </location>
</feature>
<evidence type="ECO:0000256" key="1">
    <source>
        <dbReference type="ARBA" id="ARBA00004442"/>
    </source>
</evidence>
<evidence type="ECO:0000259" key="7">
    <source>
        <dbReference type="Pfam" id="PF07980"/>
    </source>
</evidence>
<feature type="chain" id="PRO_5020961892" evidence="6">
    <location>
        <begin position="26"/>
        <end position="530"/>
    </location>
</feature>
<evidence type="ECO:0000256" key="4">
    <source>
        <dbReference type="ARBA" id="ARBA00023136"/>
    </source>
</evidence>
<evidence type="ECO:0000256" key="2">
    <source>
        <dbReference type="ARBA" id="ARBA00006275"/>
    </source>
</evidence>
<dbReference type="OrthoDB" id="5694214at2"/>
<evidence type="ECO:0000256" key="3">
    <source>
        <dbReference type="ARBA" id="ARBA00022729"/>
    </source>
</evidence>
<protein>
    <submittedName>
        <fullName evidence="8">RagB/SusD family nutrient uptake outer membrane protein</fullName>
    </submittedName>
</protein>
<evidence type="ECO:0000256" key="5">
    <source>
        <dbReference type="ARBA" id="ARBA00023237"/>
    </source>
</evidence>
<evidence type="ECO:0000313" key="8">
    <source>
        <dbReference type="EMBL" id="QBN20394.1"/>
    </source>
</evidence>
<dbReference type="PROSITE" id="PS51257">
    <property type="entry name" value="PROKAR_LIPOPROTEIN"/>
    <property type="match status" value="1"/>
</dbReference>
<dbReference type="InterPro" id="IPR011990">
    <property type="entry name" value="TPR-like_helical_dom_sf"/>
</dbReference>
<reference evidence="9" key="1">
    <citation type="submission" date="2019-03" db="EMBL/GenBank/DDBJ databases">
        <title>Flavobacterium sp.</title>
        <authorList>
            <person name="Kim H."/>
        </authorList>
    </citation>
    <scope>NUCLEOTIDE SEQUENCE [LARGE SCALE GENOMIC DNA]</scope>
    <source>
        <strain evidence="9">GS13</strain>
    </source>
</reference>